<dbReference type="PANTHER" id="PTHR31410:SF1">
    <property type="entry name" value="POST-GPI ATTACHMENT TO PROTEINS FACTOR 4"/>
    <property type="match status" value="1"/>
</dbReference>
<reference evidence="2 3" key="1">
    <citation type="journal article" date="2023" name="Sci. Data">
        <title>Genome assembly of the Korean intertidal mud-creeper Batillaria attramentaria.</title>
        <authorList>
            <person name="Patra A.K."/>
            <person name="Ho P.T."/>
            <person name="Jun S."/>
            <person name="Lee S.J."/>
            <person name="Kim Y."/>
            <person name="Won Y.J."/>
        </authorList>
    </citation>
    <scope>NUCLEOTIDE SEQUENCE [LARGE SCALE GENOMIC DNA]</scope>
    <source>
        <strain evidence="2">Wonlab-2016</strain>
    </source>
</reference>
<keyword evidence="1" id="KW-0812">Transmembrane</keyword>
<organism evidence="2 3">
    <name type="scientific">Batillaria attramentaria</name>
    <dbReference type="NCBI Taxonomy" id="370345"/>
    <lineage>
        <taxon>Eukaryota</taxon>
        <taxon>Metazoa</taxon>
        <taxon>Spiralia</taxon>
        <taxon>Lophotrochozoa</taxon>
        <taxon>Mollusca</taxon>
        <taxon>Gastropoda</taxon>
        <taxon>Caenogastropoda</taxon>
        <taxon>Sorbeoconcha</taxon>
        <taxon>Cerithioidea</taxon>
        <taxon>Batillariidae</taxon>
        <taxon>Batillaria</taxon>
    </lineage>
</organism>
<dbReference type="PANTHER" id="PTHR31410">
    <property type="entry name" value="TRANSMEMBRANE PROTEIN 246"/>
    <property type="match status" value="1"/>
</dbReference>
<evidence type="ECO:0000256" key="1">
    <source>
        <dbReference type="SAM" id="Phobius"/>
    </source>
</evidence>
<keyword evidence="3" id="KW-1185">Reference proteome</keyword>
<proteinExistence type="predicted"/>
<evidence type="ECO:0000313" key="2">
    <source>
        <dbReference type="EMBL" id="KAK7444249.1"/>
    </source>
</evidence>
<feature type="transmembrane region" description="Helical" evidence="1">
    <location>
        <begin position="236"/>
        <end position="256"/>
    </location>
</feature>
<accession>A0ABD0J129</accession>
<feature type="non-terminal residue" evidence="2">
    <location>
        <position position="1"/>
    </location>
</feature>
<sequence>PQGYDTDPVPYNHFECDEDTLSQNQQIFGAAPQPLQPHLRNDVNVFRQTREDLSEEPSRQSDVRFAIAIITTRRPAPSVRDGSPGEMDYVLQSATPLHAMIQKDGALADSVLFVCNVDRVPERHSYAVFLKDYLHTQKGSELRLLTCPHPQRKFQTPKNCRTCFKDDSRLEKERHDYMFCMQAALTFDPRYVIMVEDDAVPHADLPDVLEDVLRRITTRRNSTKWRGFYLYDPLRFLDLLSVGVVGAGVYLFLLCISSPRPSAFEPKWRTFVTGVLLSLLIA</sequence>
<evidence type="ECO:0000313" key="3">
    <source>
        <dbReference type="Proteomes" id="UP001519460"/>
    </source>
</evidence>
<gene>
    <name evidence="2" type="ORF">BaRGS_00040421</name>
</gene>
<keyword evidence="1" id="KW-0472">Membrane</keyword>
<dbReference type="AlphaFoldDB" id="A0ABD0J129"/>
<feature type="non-terminal residue" evidence="2">
    <location>
        <position position="282"/>
    </location>
</feature>
<name>A0ABD0J129_9CAEN</name>
<protein>
    <submittedName>
        <fullName evidence="2">Uncharacterized protein</fullName>
    </submittedName>
</protein>
<keyword evidence="1" id="KW-1133">Transmembrane helix</keyword>
<dbReference type="Proteomes" id="UP001519460">
    <property type="component" value="Unassembled WGS sequence"/>
</dbReference>
<dbReference type="EMBL" id="JACVVK020000808">
    <property type="protein sequence ID" value="KAK7444249.1"/>
    <property type="molecule type" value="Genomic_DNA"/>
</dbReference>
<comment type="caution">
    <text evidence="2">The sequence shown here is derived from an EMBL/GenBank/DDBJ whole genome shotgun (WGS) entry which is preliminary data.</text>
</comment>
<dbReference type="InterPro" id="IPR029675">
    <property type="entry name" value="PGAP4"/>
</dbReference>